<dbReference type="Gene3D" id="3.40.50.2300">
    <property type="match status" value="1"/>
</dbReference>
<feature type="domain" description="GGDEF" evidence="6">
    <location>
        <begin position="219"/>
        <end position="352"/>
    </location>
</feature>
<dbReference type="InterPro" id="IPR029787">
    <property type="entry name" value="Nucleotide_cyclase"/>
</dbReference>
<dbReference type="EMBL" id="JALQCW010000075">
    <property type="protein sequence ID" value="MCK9800986.1"/>
    <property type="molecule type" value="Genomic_DNA"/>
</dbReference>
<evidence type="ECO:0000259" key="5">
    <source>
        <dbReference type="PROSITE" id="PS50883"/>
    </source>
</evidence>
<sequence>MTASTDHRNRRILIVDDTAAIHQDFRKILCPDDDGPLSSTEALLFGTTHIPQSHFQLDSAYQGEEGLERVKQALAEGRPYALAFIDMRMPPGWDGLQTIEQLWKADPHLQIALCTAFSDYSWEAMAERIEFGDQLLILKKPFDSLEIRQMASALTWKWQLAQDAAIKMRDLEHTIEQRVQELLNVSRLLHYDPLTELPNSTLLGDRLTQYLTQSRRHDRQIAVMFIGLDRFKRINNALGHPAGDEMLKHVAQSLAKALRESDSVFRYGSDEFVVILGDIVHPQQTRGVAEKLLAAVNTPHWVAGHDLAVTASLGISIYPDDGLDAVSLIKKAETAMRNIKDCGPNGFSFFIEDMNLHAQHRQTLETGLRLALQRQELVLHYQPKMNLASGAVVGAEALVRWARPGHGLVSPSVFIPVAEDCGLIVALSKWVLRSACLQSRAWQAQGLSPICMSVNVSAIDFRQPDFVERLTQTLAETGLDPSHLELEITESVLMQNVEATITTLHAIKRLGVRLAVDDFGTGYSSLSYLQKFPVDVLKIDQSFVRDLSIDSNDAKLVSSIIDLGKSLNLSIIAEGIENAEQLDFLKRHQCEEGQGFYFSKAVEPEAFAIFLSAPRQLLLSRS</sequence>
<dbReference type="SUPFAM" id="SSF141868">
    <property type="entry name" value="EAL domain-like"/>
    <property type="match status" value="1"/>
</dbReference>
<evidence type="ECO:0000259" key="6">
    <source>
        <dbReference type="PROSITE" id="PS50887"/>
    </source>
</evidence>
<dbReference type="Pfam" id="PF00072">
    <property type="entry name" value="Response_reg"/>
    <property type="match status" value="1"/>
</dbReference>
<dbReference type="CDD" id="cd01948">
    <property type="entry name" value="EAL"/>
    <property type="match status" value="1"/>
</dbReference>
<evidence type="ECO:0000259" key="4">
    <source>
        <dbReference type="PROSITE" id="PS50110"/>
    </source>
</evidence>
<dbReference type="GO" id="GO:0071111">
    <property type="term" value="F:cyclic-guanylate-specific phosphodiesterase activity"/>
    <property type="evidence" value="ECO:0007669"/>
    <property type="project" value="UniProtKB-EC"/>
</dbReference>
<proteinExistence type="predicted"/>
<dbReference type="FunFam" id="3.20.20.450:FF:000001">
    <property type="entry name" value="Cyclic di-GMP phosphodiesterase yahA"/>
    <property type="match status" value="1"/>
</dbReference>
<dbReference type="SMART" id="SM00267">
    <property type="entry name" value="GGDEF"/>
    <property type="match status" value="1"/>
</dbReference>
<dbReference type="EC" id="3.1.4.52" evidence="1"/>
<dbReference type="PANTHER" id="PTHR44757">
    <property type="entry name" value="DIGUANYLATE CYCLASE DGCP"/>
    <property type="match status" value="1"/>
</dbReference>
<dbReference type="InterPro" id="IPR001789">
    <property type="entry name" value="Sig_transdc_resp-reg_receiver"/>
</dbReference>
<organism evidence="7 8">
    <name type="scientific">Pseudomonas morbosilactucae</name>
    <dbReference type="NCBI Taxonomy" id="2938197"/>
    <lineage>
        <taxon>Bacteria</taxon>
        <taxon>Pseudomonadati</taxon>
        <taxon>Pseudomonadota</taxon>
        <taxon>Gammaproteobacteria</taxon>
        <taxon>Pseudomonadales</taxon>
        <taxon>Pseudomonadaceae</taxon>
        <taxon>Pseudomonas</taxon>
    </lineage>
</organism>
<evidence type="ECO:0000256" key="1">
    <source>
        <dbReference type="ARBA" id="ARBA00012282"/>
    </source>
</evidence>
<dbReference type="Pfam" id="PF00990">
    <property type="entry name" value="GGDEF"/>
    <property type="match status" value="1"/>
</dbReference>
<dbReference type="GO" id="GO:0000160">
    <property type="term" value="P:phosphorelay signal transduction system"/>
    <property type="evidence" value="ECO:0007669"/>
    <property type="project" value="InterPro"/>
</dbReference>
<accession>A0A9X1YZN3</accession>
<reference evidence="7 8" key="1">
    <citation type="journal article" date="2022" name="Int. J. Syst. Evol. Microbiol.">
        <title>Pseudomonas aegrilactucae sp. nov. and Pseudomonas morbosilactucae sp. nov., pathogens causing bacterial rot of lettuce in Japan.</title>
        <authorList>
            <person name="Sawada H."/>
            <person name="Fujikawa T."/>
            <person name="Satou M."/>
        </authorList>
    </citation>
    <scope>NUCLEOTIDE SEQUENCE [LARGE SCALE GENOMIC DNA]</scope>
    <source>
        <strain evidence="7 8">MAFF 302030</strain>
    </source>
</reference>
<dbReference type="PANTHER" id="PTHR44757:SF2">
    <property type="entry name" value="BIOFILM ARCHITECTURE MAINTENANCE PROTEIN MBAA"/>
    <property type="match status" value="1"/>
</dbReference>
<feature type="modified residue" description="4-aspartylphosphate" evidence="3">
    <location>
        <position position="86"/>
    </location>
</feature>
<dbReference type="PROSITE" id="PS50887">
    <property type="entry name" value="GGDEF"/>
    <property type="match status" value="1"/>
</dbReference>
<feature type="domain" description="EAL" evidence="5">
    <location>
        <begin position="361"/>
        <end position="615"/>
    </location>
</feature>
<dbReference type="Gene3D" id="3.20.20.450">
    <property type="entry name" value="EAL domain"/>
    <property type="match status" value="1"/>
</dbReference>
<dbReference type="RefSeq" id="WP_268266602.1">
    <property type="nucleotide sequence ID" value="NZ_JALQCW010000075.1"/>
</dbReference>
<dbReference type="CDD" id="cd01949">
    <property type="entry name" value="GGDEF"/>
    <property type="match status" value="1"/>
</dbReference>
<dbReference type="SUPFAM" id="SSF52172">
    <property type="entry name" value="CheY-like"/>
    <property type="match status" value="1"/>
</dbReference>
<dbReference type="PROSITE" id="PS50110">
    <property type="entry name" value="RESPONSE_REGULATORY"/>
    <property type="match status" value="1"/>
</dbReference>
<dbReference type="SUPFAM" id="SSF55073">
    <property type="entry name" value="Nucleotide cyclase"/>
    <property type="match status" value="1"/>
</dbReference>
<dbReference type="InterPro" id="IPR052155">
    <property type="entry name" value="Biofilm_reg_signaling"/>
</dbReference>
<evidence type="ECO:0000256" key="2">
    <source>
        <dbReference type="ARBA" id="ARBA00022636"/>
    </source>
</evidence>
<dbReference type="NCBIfam" id="TIGR00254">
    <property type="entry name" value="GGDEF"/>
    <property type="match status" value="1"/>
</dbReference>
<evidence type="ECO:0000256" key="3">
    <source>
        <dbReference type="PROSITE-ProRule" id="PRU00169"/>
    </source>
</evidence>
<comment type="caution">
    <text evidence="7">The sequence shown here is derived from an EMBL/GenBank/DDBJ whole genome shotgun (WGS) entry which is preliminary data.</text>
</comment>
<dbReference type="SMART" id="SM00052">
    <property type="entry name" value="EAL"/>
    <property type="match status" value="1"/>
</dbReference>
<evidence type="ECO:0000313" key="7">
    <source>
        <dbReference type="EMBL" id="MCK9800986.1"/>
    </source>
</evidence>
<reference evidence="7 8" key="2">
    <citation type="journal article" date="2023" name="Plant Pathol.">
        <title>Dismantling and reorganizing Pseudomonas marginalis sensu#lato.</title>
        <authorList>
            <person name="Sawada H."/>
            <person name="Fujikawa T."/>
            <person name="Satou M."/>
        </authorList>
    </citation>
    <scope>NUCLEOTIDE SEQUENCE [LARGE SCALE GENOMIC DNA]</scope>
    <source>
        <strain evidence="7 8">MAFF 302030</strain>
    </source>
</reference>
<gene>
    <name evidence="7" type="ORF">M1B34_25740</name>
</gene>
<dbReference type="InterPro" id="IPR001633">
    <property type="entry name" value="EAL_dom"/>
</dbReference>
<dbReference type="Gene3D" id="3.30.70.270">
    <property type="match status" value="1"/>
</dbReference>
<dbReference type="PROSITE" id="PS50883">
    <property type="entry name" value="EAL"/>
    <property type="match status" value="1"/>
</dbReference>
<keyword evidence="3" id="KW-0597">Phosphoprotein</keyword>
<name>A0A9X1YZN3_9PSED</name>
<dbReference type="Proteomes" id="UP001155059">
    <property type="component" value="Unassembled WGS sequence"/>
</dbReference>
<keyword evidence="2" id="KW-0973">c-di-GMP</keyword>
<protein>
    <recommendedName>
        <fullName evidence="1">cyclic-guanylate-specific phosphodiesterase</fullName>
        <ecNumber evidence="1">3.1.4.52</ecNumber>
    </recommendedName>
</protein>
<dbReference type="InterPro" id="IPR000160">
    <property type="entry name" value="GGDEF_dom"/>
</dbReference>
<dbReference type="InterPro" id="IPR035919">
    <property type="entry name" value="EAL_sf"/>
</dbReference>
<feature type="domain" description="Response regulatory" evidence="4">
    <location>
        <begin position="11"/>
        <end position="155"/>
    </location>
</feature>
<dbReference type="Pfam" id="PF00563">
    <property type="entry name" value="EAL"/>
    <property type="match status" value="1"/>
</dbReference>
<dbReference type="InterPro" id="IPR011006">
    <property type="entry name" value="CheY-like_superfamily"/>
</dbReference>
<dbReference type="AlphaFoldDB" id="A0A9X1YZN3"/>
<dbReference type="InterPro" id="IPR043128">
    <property type="entry name" value="Rev_trsase/Diguanyl_cyclase"/>
</dbReference>
<evidence type="ECO:0000313" key="8">
    <source>
        <dbReference type="Proteomes" id="UP001155059"/>
    </source>
</evidence>